<feature type="chain" id="PRO_5015747053" description="Secreted protein" evidence="2">
    <location>
        <begin position="33"/>
        <end position="118"/>
    </location>
</feature>
<evidence type="ECO:0000256" key="1">
    <source>
        <dbReference type="SAM" id="MobiDB-lite"/>
    </source>
</evidence>
<accession>A0A2T3A2A2</accession>
<proteinExistence type="predicted"/>
<protein>
    <recommendedName>
        <fullName evidence="5">Secreted protein</fullName>
    </recommendedName>
</protein>
<dbReference type="EMBL" id="KZ678499">
    <property type="protein sequence ID" value="PSR81553.1"/>
    <property type="molecule type" value="Genomic_DNA"/>
</dbReference>
<keyword evidence="4" id="KW-1185">Reference proteome</keyword>
<feature type="region of interest" description="Disordered" evidence="1">
    <location>
        <begin position="73"/>
        <end position="100"/>
    </location>
</feature>
<dbReference type="AlphaFoldDB" id="A0A2T3A2A2"/>
<gene>
    <name evidence="3" type="ORF">BD289DRAFT_438934</name>
</gene>
<evidence type="ECO:0000256" key="2">
    <source>
        <dbReference type="SAM" id="SignalP"/>
    </source>
</evidence>
<feature type="compositionally biased region" description="Basic and acidic residues" evidence="1">
    <location>
        <begin position="81"/>
        <end position="92"/>
    </location>
</feature>
<sequence length="118" mass="13194">MGWACRGPRFVLLGHTCRVLQFLLLFCAPVRGNARIPSPIAASDISVFQCRGRSLRSAFCPAERRERMEEANCCPATGSHRARDSQKTRNDLSCRQPQQHAAVVPRNKTQYPTLQVIG</sequence>
<name>A0A2T3A2A2_9PEZI</name>
<dbReference type="InParanoid" id="A0A2T3A2A2"/>
<dbReference type="Proteomes" id="UP000241462">
    <property type="component" value="Unassembled WGS sequence"/>
</dbReference>
<keyword evidence="2" id="KW-0732">Signal</keyword>
<evidence type="ECO:0008006" key="5">
    <source>
        <dbReference type="Google" id="ProtNLM"/>
    </source>
</evidence>
<feature type="signal peptide" evidence="2">
    <location>
        <begin position="1"/>
        <end position="32"/>
    </location>
</feature>
<evidence type="ECO:0000313" key="4">
    <source>
        <dbReference type="Proteomes" id="UP000241462"/>
    </source>
</evidence>
<evidence type="ECO:0000313" key="3">
    <source>
        <dbReference type="EMBL" id="PSR81553.1"/>
    </source>
</evidence>
<reference evidence="3 4" key="1">
    <citation type="journal article" date="2018" name="Mycol. Prog.">
        <title>Coniella lustricola, a new species from submerged detritus.</title>
        <authorList>
            <person name="Raudabaugh D.B."/>
            <person name="Iturriaga T."/>
            <person name="Carver A."/>
            <person name="Mondo S."/>
            <person name="Pangilinan J."/>
            <person name="Lipzen A."/>
            <person name="He G."/>
            <person name="Amirebrahimi M."/>
            <person name="Grigoriev I.V."/>
            <person name="Miller A.N."/>
        </authorList>
    </citation>
    <scope>NUCLEOTIDE SEQUENCE [LARGE SCALE GENOMIC DNA]</scope>
    <source>
        <strain evidence="3 4">B22-T-1</strain>
    </source>
</reference>
<organism evidence="3 4">
    <name type="scientific">Coniella lustricola</name>
    <dbReference type="NCBI Taxonomy" id="2025994"/>
    <lineage>
        <taxon>Eukaryota</taxon>
        <taxon>Fungi</taxon>
        <taxon>Dikarya</taxon>
        <taxon>Ascomycota</taxon>
        <taxon>Pezizomycotina</taxon>
        <taxon>Sordariomycetes</taxon>
        <taxon>Sordariomycetidae</taxon>
        <taxon>Diaporthales</taxon>
        <taxon>Schizoparmaceae</taxon>
        <taxon>Coniella</taxon>
    </lineage>
</organism>